<protein>
    <submittedName>
        <fullName evidence="3">Universal stress protein</fullName>
    </submittedName>
</protein>
<dbReference type="AlphaFoldDB" id="A0A0N4XVJ5"/>
<reference evidence="1 2" key="2">
    <citation type="submission" date="2018-11" db="EMBL/GenBank/DDBJ databases">
        <authorList>
            <consortium name="Pathogen Informatics"/>
        </authorList>
    </citation>
    <scope>NUCLEOTIDE SEQUENCE [LARGE SCALE GENOMIC DNA]</scope>
</reference>
<proteinExistence type="predicted"/>
<sequence>MQDSRLPAEIAVTAADFSRSPLRLAAHFARGVDEMAAIPVVFVPPIAAEEELDDDGGGVDCRTMIHTVYV</sequence>
<dbReference type="WBParaSite" id="NBR_0000682801-mRNA-1">
    <property type="protein sequence ID" value="NBR_0000682801-mRNA-1"/>
    <property type="gene ID" value="NBR_0000682801"/>
</dbReference>
<reference evidence="3" key="1">
    <citation type="submission" date="2017-02" db="UniProtKB">
        <authorList>
            <consortium name="WormBaseParasite"/>
        </authorList>
    </citation>
    <scope>IDENTIFICATION</scope>
</reference>
<dbReference type="Proteomes" id="UP000271162">
    <property type="component" value="Unassembled WGS sequence"/>
</dbReference>
<evidence type="ECO:0000313" key="1">
    <source>
        <dbReference type="EMBL" id="VDL70418.1"/>
    </source>
</evidence>
<organism evidence="3">
    <name type="scientific">Nippostrongylus brasiliensis</name>
    <name type="common">Rat hookworm</name>
    <dbReference type="NCBI Taxonomy" id="27835"/>
    <lineage>
        <taxon>Eukaryota</taxon>
        <taxon>Metazoa</taxon>
        <taxon>Ecdysozoa</taxon>
        <taxon>Nematoda</taxon>
        <taxon>Chromadorea</taxon>
        <taxon>Rhabditida</taxon>
        <taxon>Rhabditina</taxon>
        <taxon>Rhabditomorpha</taxon>
        <taxon>Strongyloidea</taxon>
        <taxon>Heligmosomidae</taxon>
        <taxon>Nippostrongylus</taxon>
    </lineage>
</organism>
<keyword evidence="2" id="KW-1185">Reference proteome</keyword>
<dbReference type="EMBL" id="UYSL01019834">
    <property type="protein sequence ID" value="VDL70418.1"/>
    <property type="molecule type" value="Genomic_DNA"/>
</dbReference>
<accession>A0A0N4XVJ5</accession>
<evidence type="ECO:0000313" key="3">
    <source>
        <dbReference type="WBParaSite" id="NBR_0000682801-mRNA-1"/>
    </source>
</evidence>
<gene>
    <name evidence="1" type="ORF">NBR_LOCUS6829</name>
</gene>
<name>A0A0N4XVJ5_NIPBR</name>
<evidence type="ECO:0000313" key="2">
    <source>
        <dbReference type="Proteomes" id="UP000271162"/>
    </source>
</evidence>